<organism evidence="2 3">
    <name type="scientific">Sporothrix schenckii 1099-18</name>
    <dbReference type="NCBI Taxonomy" id="1397361"/>
    <lineage>
        <taxon>Eukaryota</taxon>
        <taxon>Fungi</taxon>
        <taxon>Dikarya</taxon>
        <taxon>Ascomycota</taxon>
        <taxon>Pezizomycotina</taxon>
        <taxon>Sordariomycetes</taxon>
        <taxon>Sordariomycetidae</taxon>
        <taxon>Ophiostomatales</taxon>
        <taxon>Ophiostomataceae</taxon>
        <taxon>Sporothrix</taxon>
    </lineage>
</organism>
<protein>
    <submittedName>
        <fullName evidence="2">Uncharacterized protein</fullName>
    </submittedName>
</protein>
<sequence>MRTLEDLELYDVVHDDVNYTNMAWNEELQRVMAFDLDYAYVEPVRRPGETQTPERKQTAAPGSSPLLDIDRPGQVPAGQTGKEQHYRGERKCAAGRINSTAIWAARQRLLLLLYPLYLMY</sequence>
<reference evidence="2 3" key="1">
    <citation type="journal article" date="2014" name="BMC Genomics">
        <title>Comparative genomics of the major fungal agents of human and animal Sporotrichosis: Sporothrix schenckii and Sporothrix brasiliensis.</title>
        <authorList>
            <person name="Teixeira M.M."/>
            <person name="de Almeida L.G."/>
            <person name="Kubitschek-Barreira P."/>
            <person name="Alves F.L."/>
            <person name="Kioshima E.S."/>
            <person name="Abadio A.K."/>
            <person name="Fernandes L."/>
            <person name="Derengowski L.S."/>
            <person name="Ferreira K.S."/>
            <person name="Souza R.C."/>
            <person name="Ruiz J.C."/>
            <person name="de Andrade N.C."/>
            <person name="Paes H.C."/>
            <person name="Nicola A.M."/>
            <person name="Albuquerque P."/>
            <person name="Gerber A.L."/>
            <person name="Martins V.P."/>
            <person name="Peconick L.D."/>
            <person name="Neto A.V."/>
            <person name="Chaucanez C.B."/>
            <person name="Silva P.A."/>
            <person name="Cunha O.L."/>
            <person name="de Oliveira F.F."/>
            <person name="dos Santos T.C."/>
            <person name="Barros A.L."/>
            <person name="Soares M.A."/>
            <person name="de Oliveira L.M."/>
            <person name="Marini M.M."/>
            <person name="Villalobos-Duno H."/>
            <person name="Cunha M.M."/>
            <person name="de Hoog S."/>
            <person name="da Silveira J.F."/>
            <person name="Henrissat B."/>
            <person name="Nino-Vega G.A."/>
            <person name="Cisalpino P.S."/>
            <person name="Mora-Montes H.M."/>
            <person name="Almeida S.R."/>
            <person name="Stajich J.E."/>
            <person name="Lopes-Bezerra L.M."/>
            <person name="Vasconcelos A.T."/>
            <person name="Felipe M.S."/>
        </authorList>
    </citation>
    <scope>NUCLEOTIDE SEQUENCE [LARGE SCALE GENOMIC DNA]</scope>
    <source>
        <strain evidence="2 3">1099-18</strain>
    </source>
</reference>
<proteinExistence type="predicted"/>
<dbReference type="GeneID" id="27668686"/>
<evidence type="ECO:0000313" key="3">
    <source>
        <dbReference type="Proteomes" id="UP000033710"/>
    </source>
</evidence>
<dbReference type="EMBL" id="AXCR01000001">
    <property type="protein sequence ID" value="KJR89298.1"/>
    <property type="molecule type" value="Genomic_DNA"/>
</dbReference>
<dbReference type="RefSeq" id="XP_016591974.1">
    <property type="nucleotide sequence ID" value="XM_016733409.1"/>
</dbReference>
<name>A0A0F2MHX0_SPOSC</name>
<dbReference type="VEuPathDB" id="FungiDB:SPSK_06710"/>
<feature type="region of interest" description="Disordered" evidence="1">
    <location>
        <begin position="45"/>
        <end position="88"/>
    </location>
</feature>
<dbReference type="AlphaFoldDB" id="A0A0F2MHX0"/>
<dbReference type="Proteomes" id="UP000033710">
    <property type="component" value="Unassembled WGS sequence"/>
</dbReference>
<evidence type="ECO:0000256" key="1">
    <source>
        <dbReference type="SAM" id="MobiDB-lite"/>
    </source>
</evidence>
<comment type="caution">
    <text evidence="2">The sequence shown here is derived from an EMBL/GenBank/DDBJ whole genome shotgun (WGS) entry which is preliminary data.</text>
</comment>
<dbReference type="KEGG" id="ssck:SPSK_06710"/>
<gene>
    <name evidence="2" type="ORF">SPSK_06710</name>
</gene>
<accession>A0A0F2MHX0</accession>
<feature type="compositionally biased region" description="Basic and acidic residues" evidence="1">
    <location>
        <begin position="45"/>
        <end position="57"/>
    </location>
</feature>
<reference evidence="2 3" key="2">
    <citation type="journal article" date="2015" name="Eukaryot. Cell">
        <title>Asexual propagation of a virulent clone complex in a human and feline outbreak of sporotrichosis.</title>
        <authorList>
            <person name="Teixeira Mde M."/>
            <person name="Rodrigues A.M."/>
            <person name="Tsui C.K."/>
            <person name="de Almeida L.G."/>
            <person name="Van Diepeningen A.D."/>
            <person name="van den Ende B.G."/>
            <person name="Fernandes G.F."/>
            <person name="Kano R."/>
            <person name="Hamelin R.C."/>
            <person name="Lopes-Bezerra L.M."/>
            <person name="Vasconcelos A.T."/>
            <person name="de Hoog S."/>
            <person name="de Camargo Z.P."/>
            <person name="Felipe M.S."/>
        </authorList>
    </citation>
    <scope>NUCLEOTIDE SEQUENCE [LARGE SCALE GENOMIC DNA]</scope>
    <source>
        <strain evidence="2 3">1099-18</strain>
    </source>
</reference>
<evidence type="ECO:0000313" key="2">
    <source>
        <dbReference type="EMBL" id="KJR89298.1"/>
    </source>
</evidence>